<dbReference type="RefSeq" id="WP_209643986.1">
    <property type="nucleotide sequence ID" value="NZ_JAGINW010000001.1"/>
</dbReference>
<organism evidence="3 4">
    <name type="scientific">Kibdelosporangium banguiense</name>
    <dbReference type="NCBI Taxonomy" id="1365924"/>
    <lineage>
        <taxon>Bacteria</taxon>
        <taxon>Bacillati</taxon>
        <taxon>Actinomycetota</taxon>
        <taxon>Actinomycetes</taxon>
        <taxon>Pseudonocardiales</taxon>
        <taxon>Pseudonocardiaceae</taxon>
        <taxon>Kibdelosporangium</taxon>
    </lineage>
</organism>
<dbReference type="Pfam" id="PF02541">
    <property type="entry name" value="Ppx-GppA"/>
    <property type="match status" value="1"/>
</dbReference>
<comment type="caution">
    <text evidence="3">The sequence shown here is derived from an EMBL/GenBank/DDBJ whole genome shotgun (WGS) entry which is preliminary data.</text>
</comment>
<dbReference type="InterPro" id="IPR003695">
    <property type="entry name" value="Ppx_GppA_N"/>
</dbReference>
<evidence type="ECO:0000259" key="2">
    <source>
        <dbReference type="Pfam" id="PF02541"/>
    </source>
</evidence>
<evidence type="ECO:0000313" key="3">
    <source>
        <dbReference type="EMBL" id="MBP2326981.1"/>
    </source>
</evidence>
<keyword evidence="4" id="KW-1185">Reference proteome</keyword>
<gene>
    <name evidence="3" type="ORF">JOF56_007366</name>
</gene>
<dbReference type="InterPro" id="IPR043129">
    <property type="entry name" value="ATPase_NBD"/>
</dbReference>
<sequence length="164" mass="18136">MEIVLGRDAEPELAVSLPLGAGRLSREFLSGDPPSAGQLKLLRKHVRATLREVSDRLRWEGDHSRVVATSKTFKQLARLAGAPSQRKGPFVQRTLALNDIEEWLPRLAGMSASKRARLRGVSQSRARQIVAGAVVAKVTMEELDIERLDVSPWALRRTSLGPIR</sequence>
<feature type="domain" description="Ppx/GppA phosphatase N-terminal" evidence="2">
    <location>
        <begin position="2"/>
        <end position="157"/>
    </location>
</feature>
<dbReference type="SUPFAM" id="SSF53067">
    <property type="entry name" value="Actin-like ATPase domain"/>
    <property type="match status" value="1"/>
</dbReference>
<proteinExistence type="inferred from homology"/>
<comment type="similarity">
    <text evidence="1">Belongs to the GppA/Ppx family.</text>
</comment>
<dbReference type="EMBL" id="JAGINW010000001">
    <property type="protein sequence ID" value="MBP2326981.1"/>
    <property type="molecule type" value="Genomic_DNA"/>
</dbReference>
<dbReference type="PANTHER" id="PTHR30005">
    <property type="entry name" value="EXOPOLYPHOSPHATASE"/>
    <property type="match status" value="1"/>
</dbReference>
<dbReference type="InterPro" id="IPR050273">
    <property type="entry name" value="GppA/Ppx_hydrolase"/>
</dbReference>
<dbReference type="Gene3D" id="3.30.420.150">
    <property type="entry name" value="Exopolyphosphatase. Domain 2"/>
    <property type="match status" value="1"/>
</dbReference>
<dbReference type="Proteomes" id="UP001519332">
    <property type="component" value="Unassembled WGS sequence"/>
</dbReference>
<name>A0ABS4TSV7_9PSEU</name>
<reference evidence="3 4" key="1">
    <citation type="submission" date="2021-03" db="EMBL/GenBank/DDBJ databases">
        <title>Sequencing the genomes of 1000 actinobacteria strains.</title>
        <authorList>
            <person name="Klenk H.-P."/>
        </authorList>
    </citation>
    <scope>NUCLEOTIDE SEQUENCE [LARGE SCALE GENOMIC DNA]</scope>
    <source>
        <strain evidence="3 4">DSM 46670</strain>
    </source>
</reference>
<protein>
    <submittedName>
        <fullName evidence="3">Exopolyphosphatase/pppGpp-phosphohydrolase</fullName>
    </submittedName>
</protein>
<dbReference type="PANTHER" id="PTHR30005:SF0">
    <property type="entry name" value="RETROGRADE REGULATION PROTEIN 2"/>
    <property type="match status" value="1"/>
</dbReference>
<evidence type="ECO:0000313" key="4">
    <source>
        <dbReference type="Proteomes" id="UP001519332"/>
    </source>
</evidence>
<accession>A0ABS4TSV7</accession>
<evidence type="ECO:0000256" key="1">
    <source>
        <dbReference type="ARBA" id="ARBA00007125"/>
    </source>
</evidence>